<dbReference type="InterPro" id="IPR005801">
    <property type="entry name" value="ADC_synthase"/>
</dbReference>
<dbReference type="SUPFAM" id="SSF56322">
    <property type="entry name" value="ADC synthase"/>
    <property type="match status" value="1"/>
</dbReference>
<reference evidence="7 8" key="1">
    <citation type="submission" date="2019-10" db="EMBL/GenBank/DDBJ databases">
        <authorList>
            <person name="Dong K."/>
        </authorList>
    </citation>
    <scope>NUCLEOTIDE SEQUENCE [LARGE SCALE GENOMIC DNA]</scope>
    <source>
        <strain evidence="7 8">DSM 28960</strain>
    </source>
</reference>
<feature type="domain" description="Chorismate-utilising enzyme C-terminal" evidence="6">
    <location>
        <begin position="130"/>
        <end position="377"/>
    </location>
</feature>
<name>A0A7X1Z9F0_9LACT</name>
<evidence type="ECO:0000256" key="2">
    <source>
        <dbReference type="ARBA" id="ARBA00005297"/>
    </source>
</evidence>
<comment type="similarity">
    <text evidence="2">Belongs to the isochorismate synthase family.</text>
</comment>
<dbReference type="OrthoDB" id="9803598at2"/>
<comment type="catalytic activity">
    <reaction evidence="1">
        <text>chorismate = isochorismate</text>
        <dbReference type="Rhea" id="RHEA:18985"/>
        <dbReference type="ChEBI" id="CHEBI:29748"/>
        <dbReference type="ChEBI" id="CHEBI:29780"/>
        <dbReference type="EC" id="5.4.4.2"/>
    </reaction>
</comment>
<dbReference type="InterPro" id="IPR015890">
    <property type="entry name" value="Chorismate_C"/>
</dbReference>
<evidence type="ECO:0000256" key="3">
    <source>
        <dbReference type="ARBA" id="ARBA00012824"/>
    </source>
</evidence>
<dbReference type="Pfam" id="PF00425">
    <property type="entry name" value="Chorismate_bind"/>
    <property type="match status" value="1"/>
</dbReference>
<dbReference type="PANTHER" id="PTHR42839:SF2">
    <property type="entry name" value="ISOCHORISMATE SYNTHASE ENTC"/>
    <property type="match status" value="1"/>
</dbReference>
<dbReference type="EMBL" id="WITJ01000014">
    <property type="protein sequence ID" value="MQW40258.1"/>
    <property type="molecule type" value="Genomic_DNA"/>
</dbReference>
<proteinExistence type="inferred from homology"/>
<keyword evidence="4 7" id="KW-0413">Isomerase</keyword>
<dbReference type="EC" id="5.4.4.2" evidence="3"/>
<evidence type="ECO:0000313" key="8">
    <source>
        <dbReference type="Proteomes" id="UP000439550"/>
    </source>
</evidence>
<evidence type="ECO:0000256" key="1">
    <source>
        <dbReference type="ARBA" id="ARBA00000799"/>
    </source>
</evidence>
<dbReference type="GO" id="GO:0008909">
    <property type="term" value="F:isochorismate synthase activity"/>
    <property type="evidence" value="ECO:0007669"/>
    <property type="project" value="UniProtKB-EC"/>
</dbReference>
<keyword evidence="8" id="KW-1185">Reference proteome</keyword>
<dbReference type="PANTHER" id="PTHR42839">
    <property type="entry name" value="ISOCHORISMATE SYNTHASE ENTC"/>
    <property type="match status" value="1"/>
</dbReference>
<gene>
    <name evidence="7" type="ORF">GHI93_10000</name>
</gene>
<dbReference type="NCBIfam" id="TIGR00543">
    <property type="entry name" value="isochor_syn"/>
    <property type="match status" value="1"/>
</dbReference>
<organism evidence="7 8">
    <name type="scientific">Lactococcus hircilactis</name>
    <dbReference type="NCBI Taxonomy" id="1494462"/>
    <lineage>
        <taxon>Bacteria</taxon>
        <taxon>Bacillati</taxon>
        <taxon>Bacillota</taxon>
        <taxon>Bacilli</taxon>
        <taxon>Lactobacillales</taxon>
        <taxon>Streptococcaceae</taxon>
        <taxon>Lactococcus</taxon>
    </lineage>
</organism>
<evidence type="ECO:0000256" key="5">
    <source>
        <dbReference type="ARBA" id="ARBA00041564"/>
    </source>
</evidence>
<dbReference type="AlphaFoldDB" id="A0A7X1Z9F0"/>
<protein>
    <recommendedName>
        <fullName evidence="3">isochorismate synthase</fullName>
        <ecNumber evidence="3">5.4.4.2</ecNumber>
    </recommendedName>
    <alternativeName>
        <fullName evidence="5">Isochorismate mutase</fullName>
    </alternativeName>
</protein>
<evidence type="ECO:0000313" key="7">
    <source>
        <dbReference type="EMBL" id="MQW40258.1"/>
    </source>
</evidence>
<dbReference type="Proteomes" id="UP000439550">
    <property type="component" value="Unassembled WGS sequence"/>
</dbReference>
<sequence>MKNYTYRNVTLKEPLSFWSAFPVADQRFFWFDPIEQNIVMGCEKMETIDEKDISNAPFAFYTQPFFDQIKGKTWGSITKELVTFKHYYTVDLNNKEKNKLYSIALETLPTIVDQEIPEFHPHLKLLEKDKSEWEHLFQDIQDALSTQKIEKIVASQRITLKNLSGHFQFEGILKRLMKNNPQAFVFAYQKGDFVFCGASPEILVKKQGQKIMSYALAGTMSKGIKNASQLLLNDSKNRLEHQIVVKSIKEKMLKVSDEVNVSKIETVALKNVYHLRTQLSLIDKKASLIAWAKMLHPTPALGGFPQKDALHFIKIHEKHERGLYAAPCGLVKQNGDGTIIVGIRSALFTSEYLYAFAGCGIVSESDCHSEYEEIKLKLQTILEAL</sequence>
<evidence type="ECO:0000259" key="6">
    <source>
        <dbReference type="Pfam" id="PF00425"/>
    </source>
</evidence>
<evidence type="ECO:0000256" key="4">
    <source>
        <dbReference type="ARBA" id="ARBA00023235"/>
    </source>
</evidence>
<accession>A0A7X1Z9F0</accession>
<dbReference type="InterPro" id="IPR004561">
    <property type="entry name" value="IsoChor_synthase"/>
</dbReference>
<comment type="caution">
    <text evidence="7">The sequence shown here is derived from an EMBL/GenBank/DDBJ whole genome shotgun (WGS) entry which is preliminary data.</text>
</comment>
<dbReference type="Gene3D" id="3.60.120.10">
    <property type="entry name" value="Anthranilate synthase"/>
    <property type="match status" value="1"/>
</dbReference>